<dbReference type="OrthoDB" id="9847573at2"/>
<feature type="transmembrane region" description="Helical" evidence="1">
    <location>
        <begin position="61"/>
        <end position="83"/>
    </location>
</feature>
<sequence length="220" mass="24184">MGDAIEPGRREGRLRLAFWAAFWRIALFLAVLGELALWAAIRRQAVGFPPRVRLAFLVVYSPRVLVSAALLAGLITQALDVLVRLAVDPMLRRWLQPATDRDDDDGRGFGFHLDATERVADARPARMRVGRGSRPGTLVLTDRRLWFFPSAWDGEPWSVPRDGIRSASLDPPPPALARVVRGLPPQVVVSGGAGPESRATFALADPSAVLRWFLPEPAAR</sequence>
<keyword evidence="1" id="KW-1133">Transmembrane helix</keyword>
<reference evidence="2 3" key="1">
    <citation type="submission" date="2018-12" db="EMBL/GenBank/DDBJ databases">
        <authorList>
            <person name="Toschakov S.V."/>
        </authorList>
    </citation>
    <scope>NUCLEOTIDE SEQUENCE [LARGE SCALE GENOMIC DNA]</scope>
    <source>
        <strain evidence="2 3">GM2012</strain>
    </source>
</reference>
<dbReference type="RefSeq" id="WP_126727792.1">
    <property type="nucleotide sequence ID" value="NZ_RYZH01000066.1"/>
</dbReference>
<protein>
    <submittedName>
        <fullName evidence="2">Uncharacterized protein</fullName>
    </submittedName>
</protein>
<feature type="transmembrane region" description="Helical" evidence="1">
    <location>
        <begin position="21"/>
        <end position="41"/>
    </location>
</feature>
<dbReference type="EMBL" id="RYZH01000066">
    <property type="protein sequence ID" value="RUL82956.1"/>
    <property type="molecule type" value="Genomic_DNA"/>
</dbReference>
<proteinExistence type="predicted"/>
<organism evidence="2 3">
    <name type="scientific">Tautonia sociabilis</name>
    <dbReference type="NCBI Taxonomy" id="2080755"/>
    <lineage>
        <taxon>Bacteria</taxon>
        <taxon>Pseudomonadati</taxon>
        <taxon>Planctomycetota</taxon>
        <taxon>Planctomycetia</taxon>
        <taxon>Isosphaerales</taxon>
        <taxon>Isosphaeraceae</taxon>
        <taxon>Tautonia</taxon>
    </lineage>
</organism>
<keyword evidence="3" id="KW-1185">Reference proteome</keyword>
<keyword evidence="1" id="KW-0472">Membrane</keyword>
<keyword evidence="1" id="KW-0812">Transmembrane</keyword>
<dbReference type="Proteomes" id="UP000280296">
    <property type="component" value="Unassembled WGS sequence"/>
</dbReference>
<evidence type="ECO:0000256" key="1">
    <source>
        <dbReference type="SAM" id="Phobius"/>
    </source>
</evidence>
<evidence type="ECO:0000313" key="3">
    <source>
        <dbReference type="Proteomes" id="UP000280296"/>
    </source>
</evidence>
<evidence type="ECO:0000313" key="2">
    <source>
        <dbReference type="EMBL" id="RUL82956.1"/>
    </source>
</evidence>
<accession>A0A432MDP3</accession>
<gene>
    <name evidence="2" type="ORF">TsocGM_22930</name>
</gene>
<name>A0A432MDP3_9BACT</name>
<comment type="caution">
    <text evidence="2">The sequence shown here is derived from an EMBL/GenBank/DDBJ whole genome shotgun (WGS) entry which is preliminary data.</text>
</comment>
<reference evidence="2 3" key="2">
    <citation type="submission" date="2019-01" db="EMBL/GenBank/DDBJ databases">
        <title>Tautonia sociabilis, a novel thermotolerant planctomycete of Isosphaeraceae family, isolated from a 4000 m deep subterranean habitat.</title>
        <authorList>
            <person name="Kovaleva O.L."/>
            <person name="Elcheninov A.G."/>
            <person name="Van Heerden E."/>
            <person name="Toshchakov S.V."/>
            <person name="Novikov A."/>
            <person name="Bonch-Osmolovskaya E.A."/>
            <person name="Kublanov I.V."/>
        </authorList>
    </citation>
    <scope>NUCLEOTIDE SEQUENCE [LARGE SCALE GENOMIC DNA]</scope>
    <source>
        <strain evidence="2 3">GM2012</strain>
    </source>
</reference>
<dbReference type="AlphaFoldDB" id="A0A432MDP3"/>